<dbReference type="OrthoDB" id="8187528at2759"/>
<keyword evidence="6 8" id="KW-0472">Membrane</keyword>
<comment type="subcellular location">
    <subcellularLocation>
        <location evidence="1">Cell membrane</location>
    </subcellularLocation>
</comment>
<evidence type="ECO:0000256" key="3">
    <source>
        <dbReference type="ARBA" id="ARBA00022475"/>
    </source>
</evidence>
<dbReference type="GO" id="GO:0005044">
    <property type="term" value="F:scavenger receptor activity"/>
    <property type="evidence" value="ECO:0007669"/>
    <property type="project" value="TreeGrafter"/>
</dbReference>
<dbReference type="RefSeq" id="XP_005177857.1">
    <property type="nucleotide sequence ID" value="XM_005177800.3"/>
</dbReference>
<evidence type="ECO:0000256" key="7">
    <source>
        <dbReference type="ARBA" id="ARBA00023180"/>
    </source>
</evidence>
<dbReference type="PRINTS" id="PR01609">
    <property type="entry name" value="CD36FAMILY"/>
</dbReference>
<sequence length="499" mass="57771">MKGNKCFKTKLVLLGISGVLFLSLTILSLCVDYQYELLKEHIRFRKGFVSQLNWVDSPYGRLKMYLFNVTNAEAFLAGNDSRIHVQEVGPIVYSIIGHNEILNQTEDTITYLKKRYEHVEFMPDESCAPDILNQTIVLPNMVLLGAAAKLHDWVFLVRHAFNAITINESVFLTKSVYYFLWDFTVPALSLMSQYLPNIVSNCGLLYNAMRQKTEIYKVRIGTKNGFENFFRVEELNGKTYFNERRANFLHPDPKEDCPITVENAFDNSLFPPMLQKDADINIVAVETCRTMKMYYDGPAEHMGLKGYRYLLGDRNERPSCMDNSMGIKLHKGMYDVAKCLINDVPSAFSLPHFYGSSYNYSEHYVGFAPDPEKHQPSITVEPLTGIPIDESYRFQSNIPMPDMKGYSQDLQKLSNMVIPNFWYEFNLDEYPARISIPLNLNIKYAPILQPIFIALFLFISLISFLKLYLLIKQQTFKEFFCKYYSLIRELRQKKLSPTP</sequence>
<gene>
    <name evidence="9" type="primary">101888237</name>
    <name evidence="11" type="synonym">LOC101888237</name>
</gene>
<keyword evidence="3" id="KW-1003">Cell membrane</keyword>
<keyword evidence="5 8" id="KW-1133">Transmembrane helix</keyword>
<evidence type="ECO:0000313" key="11">
    <source>
        <dbReference type="RefSeq" id="XP_005177857.1"/>
    </source>
</evidence>
<keyword evidence="11" id="KW-0675">Receptor</keyword>
<dbReference type="PANTHER" id="PTHR11923:SF89">
    <property type="entry name" value="GH15894P"/>
    <property type="match status" value="1"/>
</dbReference>
<evidence type="ECO:0000256" key="8">
    <source>
        <dbReference type="SAM" id="Phobius"/>
    </source>
</evidence>
<proteinExistence type="inferred from homology"/>
<dbReference type="InterPro" id="IPR002159">
    <property type="entry name" value="CD36_fam"/>
</dbReference>
<dbReference type="GeneID" id="101888237"/>
<dbReference type="PANTHER" id="PTHR11923">
    <property type="entry name" value="SCAVENGER RECEPTOR CLASS B TYPE-1 SR-B1"/>
    <property type="match status" value="1"/>
</dbReference>
<reference evidence="9" key="1">
    <citation type="submission" date="2020-05" db="UniProtKB">
        <authorList>
            <consortium name="EnsemblMetazoa"/>
        </authorList>
    </citation>
    <scope>IDENTIFICATION</scope>
    <source>
        <strain evidence="9">Aabys</strain>
    </source>
</reference>
<accession>A0A1I8MM54</accession>
<reference evidence="11" key="2">
    <citation type="submission" date="2025-04" db="UniProtKB">
        <authorList>
            <consortium name="RefSeq"/>
        </authorList>
    </citation>
    <scope>IDENTIFICATION</scope>
    <source>
        <strain evidence="11">Aabys</strain>
    </source>
</reference>
<dbReference type="Proteomes" id="UP001652621">
    <property type="component" value="Unplaced"/>
</dbReference>
<keyword evidence="7" id="KW-0325">Glycoprotein</keyword>
<dbReference type="EnsemblMetazoa" id="MDOA006392-RA">
    <property type="protein sequence ID" value="MDOA006392-PA"/>
    <property type="gene ID" value="MDOA006392"/>
</dbReference>
<evidence type="ECO:0000256" key="2">
    <source>
        <dbReference type="ARBA" id="ARBA00010532"/>
    </source>
</evidence>
<feature type="transmembrane region" description="Helical" evidence="8">
    <location>
        <begin position="447"/>
        <end position="469"/>
    </location>
</feature>
<protein>
    <submittedName>
        <fullName evidence="11">Scavenger receptor class B member 1 isoform X1</fullName>
    </submittedName>
</protein>
<dbReference type="GO" id="GO:0005886">
    <property type="term" value="C:plasma membrane"/>
    <property type="evidence" value="ECO:0007669"/>
    <property type="project" value="UniProtKB-SubCell"/>
</dbReference>
<dbReference type="Pfam" id="PF01130">
    <property type="entry name" value="CD36"/>
    <property type="match status" value="1"/>
</dbReference>
<dbReference type="AlphaFoldDB" id="A0A1I8MM54"/>
<dbReference type="eggNOG" id="KOG3776">
    <property type="taxonomic scope" value="Eukaryota"/>
</dbReference>
<evidence type="ECO:0000256" key="1">
    <source>
        <dbReference type="ARBA" id="ARBA00004236"/>
    </source>
</evidence>
<evidence type="ECO:0000256" key="6">
    <source>
        <dbReference type="ARBA" id="ARBA00023136"/>
    </source>
</evidence>
<keyword evidence="10" id="KW-1185">Reference proteome</keyword>
<evidence type="ECO:0000313" key="10">
    <source>
        <dbReference type="Proteomes" id="UP001652621"/>
    </source>
</evidence>
<name>A0A1I8MM54_MUSDO</name>
<dbReference type="GO" id="GO:0005737">
    <property type="term" value="C:cytoplasm"/>
    <property type="evidence" value="ECO:0007669"/>
    <property type="project" value="TreeGrafter"/>
</dbReference>
<keyword evidence="4 8" id="KW-0812">Transmembrane</keyword>
<dbReference type="VEuPathDB" id="VectorBase:MDOMA2_010896"/>
<comment type="similarity">
    <text evidence="2">Belongs to the CD36 family.</text>
</comment>
<evidence type="ECO:0000256" key="4">
    <source>
        <dbReference type="ARBA" id="ARBA00022692"/>
    </source>
</evidence>
<evidence type="ECO:0000256" key="5">
    <source>
        <dbReference type="ARBA" id="ARBA00022989"/>
    </source>
</evidence>
<organism evidence="9">
    <name type="scientific">Musca domestica</name>
    <name type="common">House fly</name>
    <dbReference type="NCBI Taxonomy" id="7370"/>
    <lineage>
        <taxon>Eukaryota</taxon>
        <taxon>Metazoa</taxon>
        <taxon>Ecdysozoa</taxon>
        <taxon>Arthropoda</taxon>
        <taxon>Hexapoda</taxon>
        <taxon>Insecta</taxon>
        <taxon>Pterygota</taxon>
        <taxon>Neoptera</taxon>
        <taxon>Endopterygota</taxon>
        <taxon>Diptera</taxon>
        <taxon>Brachycera</taxon>
        <taxon>Muscomorpha</taxon>
        <taxon>Muscoidea</taxon>
        <taxon>Muscidae</taxon>
        <taxon>Musca</taxon>
    </lineage>
</organism>
<dbReference type="VEuPathDB" id="VectorBase:MDOA006392"/>
<evidence type="ECO:0000313" key="9">
    <source>
        <dbReference type="EnsemblMetazoa" id="MDOA006392-PA"/>
    </source>
</evidence>
<dbReference type="KEGG" id="mde:101888237"/>